<dbReference type="STRING" id="284592.Q6BMQ4"/>
<feature type="compositionally biased region" description="Acidic residues" evidence="3">
    <location>
        <begin position="53"/>
        <end position="71"/>
    </location>
</feature>
<dbReference type="FunCoup" id="Q6BMQ4">
    <property type="interactions" value="120"/>
</dbReference>
<dbReference type="VEuPathDB" id="FungiDB:DEHA2F03476g"/>
<evidence type="ECO:0000313" key="5">
    <source>
        <dbReference type="EMBL" id="CAG88830.1"/>
    </source>
</evidence>
<name>Q6BMQ4_DEBHA</name>
<feature type="compositionally biased region" description="Polar residues" evidence="3">
    <location>
        <begin position="476"/>
        <end position="494"/>
    </location>
</feature>
<dbReference type="SUPFAM" id="SSF54928">
    <property type="entry name" value="RNA-binding domain, RBD"/>
    <property type="match status" value="2"/>
</dbReference>
<keyword evidence="1 2" id="KW-0694">RNA-binding</keyword>
<dbReference type="PANTHER" id="PTHR21245">
    <property type="entry name" value="HETEROGENEOUS NUCLEAR RIBONUCLEOPROTEIN"/>
    <property type="match status" value="1"/>
</dbReference>
<reference evidence="5 6" key="1">
    <citation type="journal article" date="2004" name="Nature">
        <title>Genome evolution in yeasts.</title>
        <authorList>
            <consortium name="Genolevures"/>
            <person name="Dujon B."/>
            <person name="Sherman D."/>
            <person name="Fischer G."/>
            <person name="Durrens P."/>
            <person name="Casaregola S."/>
            <person name="Lafontaine I."/>
            <person name="de Montigny J."/>
            <person name="Marck C."/>
            <person name="Neuveglise C."/>
            <person name="Talla E."/>
            <person name="Goffard N."/>
            <person name="Frangeul L."/>
            <person name="Aigle M."/>
            <person name="Anthouard V."/>
            <person name="Babour A."/>
            <person name="Barbe V."/>
            <person name="Barnay S."/>
            <person name="Blanchin S."/>
            <person name="Beckerich J.M."/>
            <person name="Beyne E."/>
            <person name="Bleykasten C."/>
            <person name="Boisrame A."/>
            <person name="Boyer J."/>
            <person name="Cattolico L."/>
            <person name="Confanioleri F."/>
            <person name="de Daruvar A."/>
            <person name="Despons L."/>
            <person name="Fabre E."/>
            <person name="Fairhead C."/>
            <person name="Ferry-Dumazet H."/>
            <person name="Groppi A."/>
            <person name="Hantraye F."/>
            <person name="Hennequin C."/>
            <person name="Jauniaux N."/>
            <person name="Joyet P."/>
            <person name="Kachouri R."/>
            <person name="Kerrest A."/>
            <person name="Koszul R."/>
            <person name="Lemaire M."/>
            <person name="Lesur I."/>
            <person name="Ma L."/>
            <person name="Muller H."/>
            <person name="Nicaud J.M."/>
            <person name="Nikolski M."/>
            <person name="Oztas S."/>
            <person name="Ozier-Kalogeropoulos O."/>
            <person name="Pellenz S."/>
            <person name="Potier S."/>
            <person name="Richard G.F."/>
            <person name="Straub M.L."/>
            <person name="Suleau A."/>
            <person name="Swennene D."/>
            <person name="Tekaia F."/>
            <person name="Wesolowski-Louvel M."/>
            <person name="Westhof E."/>
            <person name="Wirth B."/>
            <person name="Zeniou-Meyer M."/>
            <person name="Zivanovic I."/>
            <person name="Bolotin-Fukuhara M."/>
            <person name="Thierry A."/>
            <person name="Bouchier C."/>
            <person name="Caudron B."/>
            <person name="Scarpelli C."/>
            <person name="Gaillardin C."/>
            <person name="Weissenbach J."/>
            <person name="Wincker P."/>
            <person name="Souciet J.L."/>
        </authorList>
    </citation>
    <scope>NUCLEOTIDE SEQUENCE [LARGE SCALE GENOMIC DNA]</scope>
    <source>
        <strain evidence="6">ATCC 36239 / CBS 767 / BCRC 21394 / JCM 1990 / NBRC 0083 / IGC 2968</strain>
    </source>
</reference>
<dbReference type="OrthoDB" id="410044at2759"/>
<evidence type="ECO:0000256" key="2">
    <source>
        <dbReference type="PROSITE-ProRule" id="PRU00176"/>
    </source>
</evidence>
<dbReference type="RefSeq" id="XP_460517.1">
    <property type="nucleotide sequence ID" value="XM_460517.1"/>
</dbReference>
<feature type="region of interest" description="Disordered" evidence="3">
    <location>
        <begin position="50"/>
        <end position="71"/>
    </location>
</feature>
<protein>
    <submittedName>
        <fullName evidence="5">DEHA2F03476p</fullName>
    </submittedName>
</protein>
<dbReference type="OMA" id="EDCNDYE"/>
<proteinExistence type="predicted"/>
<dbReference type="CDD" id="cd12453">
    <property type="entry name" value="RRM1_RIM4_like"/>
    <property type="match status" value="1"/>
</dbReference>
<dbReference type="KEGG" id="dha:DEHA2F03476g"/>
<dbReference type="Proteomes" id="UP000000599">
    <property type="component" value="Chromosome F"/>
</dbReference>
<gene>
    <name evidence="5" type="ordered locus">DEHA2F03476g</name>
</gene>
<dbReference type="InterPro" id="IPR000504">
    <property type="entry name" value="RRM_dom"/>
</dbReference>
<accession>Q6BMQ4</accession>
<dbReference type="InParanoid" id="Q6BMQ4"/>
<dbReference type="InterPro" id="IPR012677">
    <property type="entry name" value="Nucleotide-bd_a/b_plait_sf"/>
</dbReference>
<feature type="region of interest" description="Disordered" evidence="3">
    <location>
        <begin position="511"/>
        <end position="557"/>
    </location>
</feature>
<feature type="region of interest" description="Disordered" evidence="3">
    <location>
        <begin position="101"/>
        <end position="139"/>
    </location>
</feature>
<evidence type="ECO:0000259" key="4">
    <source>
        <dbReference type="PROSITE" id="PS50102"/>
    </source>
</evidence>
<dbReference type="GO" id="GO:0003723">
    <property type="term" value="F:RNA binding"/>
    <property type="evidence" value="ECO:0007669"/>
    <property type="project" value="UniProtKB-UniRule"/>
</dbReference>
<dbReference type="EMBL" id="CR382138">
    <property type="protein sequence ID" value="CAG88830.1"/>
    <property type="molecule type" value="Genomic_DNA"/>
</dbReference>
<evidence type="ECO:0000256" key="1">
    <source>
        <dbReference type="ARBA" id="ARBA00022884"/>
    </source>
</evidence>
<evidence type="ECO:0000313" key="6">
    <source>
        <dbReference type="Proteomes" id="UP000000599"/>
    </source>
</evidence>
<dbReference type="GeneID" id="2903421"/>
<feature type="compositionally biased region" description="Polar residues" evidence="3">
    <location>
        <begin position="522"/>
        <end position="545"/>
    </location>
</feature>
<organism evidence="5 6">
    <name type="scientific">Debaryomyces hansenii (strain ATCC 36239 / CBS 767 / BCRC 21394 / JCM 1990 / NBRC 0083 / IGC 2968)</name>
    <name type="common">Yeast</name>
    <name type="synonym">Torulaspora hansenii</name>
    <dbReference type="NCBI Taxonomy" id="284592"/>
    <lineage>
        <taxon>Eukaryota</taxon>
        <taxon>Fungi</taxon>
        <taxon>Dikarya</taxon>
        <taxon>Ascomycota</taxon>
        <taxon>Saccharomycotina</taxon>
        <taxon>Pichiomycetes</taxon>
        <taxon>Debaryomycetaceae</taxon>
        <taxon>Debaryomyces</taxon>
    </lineage>
</organism>
<dbReference type="Pfam" id="PF00076">
    <property type="entry name" value="RRM_1"/>
    <property type="match status" value="2"/>
</dbReference>
<dbReference type="AlphaFoldDB" id="Q6BMQ4"/>
<feature type="region of interest" description="Disordered" evidence="3">
    <location>
        <begin position="476"/>
        <end position="496"/>
    </location>
</feature>
<dbReference type="HOGENOM" id="CLU_016668_2_0_1"/>
<dbReference type="Gene3D" id="3.30.70.330">
    <property type="match status" value="2"/>
</dbReference>
<dbReference type="eggNOG" id="ENOG502QUGB">
    <property type="taxonomic scope" value="Eukaryota"/>
</dbReference>
<feature type="domain" description="RRM" evidence="4">
    <location>
        <begin position="148"/>
        <end position="227"/>
    </location>
</feature>
<dbReference type="SMART" id="SM00360">
    <property type="entry name" value="RRM"/>
    <property type="match status" value="3"/>
</dbReference>
<dbReference type="InterPro" id="IPR035979">
    <property type="entry name" value="RBD_domain_sf"/>
</dbReference>
<feature type="domain" description="RRM" evidence="4">
    <location>
        <begin position="338"/>
        <end position="412"/>
    </location>
</feature>
<feature type="compositionally biased region" description="Basic and acidic residues" evidence="3">
    <location>
        <begin position="120"/>
        <end position="139"/>
    </location>
</feature>
<keyword evidence="6" id="KW-1185">Reference proteome</keyword>
<evidence type="ECO:0000256" key="3">
    <source>
        <dbReference type="SAM" id="MobiDB-lite"/>
    </source>
</evidence>
<dbReference type="PROSITE" id="PS50102">
    <property type="entry name" value="RRM"/>
    <property type="match status" value="2"/>
</dbReference>
<dbReference type="InterPro" id="IPR034352">
    <property type="entry name" value="Rim4_RRM1"/>
</dbReference>
<sequence>MQKKQYIEDQRSISPVLESGSYKQNDGYMKGDEKNTLAMFNQLFIDSNKLAADDENDNTDGEAGESSNGEEYEEEIIHLGDGDHHDDTAMVDGEKKIVDSEEDCNDYEAETNGNEDGNTDENKENCDPNHGDMKLTNEKPLARGRPSSCVFVASLCSSRSDDELCVSVTKHFGQWGKLSTVKVLRDPANRPYAFVQYTNDKDSRTAIYRGHNSILNGRNLRCEAAKVNRTLFISSKFLKTEKGFKDALQEFGEIEQLIPSDEFGNVKSSKPHTKSSKHWFCKYVYRDDAIRAFANLSENNLFHIEWAQNIETFSSNKNHNSYHNAVKQEENKMKFDKFSVFVGQLNCSVTEEELIKRFKRHGKIEEVTIIKKTSNTFGFVKYKEESSAASAVERENHSMFKDKTMHVQYRELHSNTLKHSPKAQGVALAPPPINLKKRTTLGAKKTSDLRKISPFNHHLYPMPIPIPTKKNFNSYTTNHSKQRNITNPYNTNSIGRRRYSKFGDVYDKLKPEIKEDSPTPPESVQTYDSHTITKSGYSPSSAVNSERSEGNKNLKSTNKTKNVPYFYYIPTNEVASGSNSGYYNPYQYFIPYEASPEFQSQNGYGVPFPMYYPPTNNDQEFNFEDSFETPN</sequence>